<evidence type="ECO:0000313" key="2">
    <source>
        <dbReference type="Proteomes" id="UP000670527"/>
    </source>
</evidence>
<keyword evidence="2" id="KW-1185">Reference proteome</keyword>
<dbReference type="RefSeq" id="WP_208309126.1">
    <property type="nucleotide sequence ID" value="NZ_JAGETX010000021.1"/>
</dbReference>
<dbReference type="EMBL" id="JAGETX010000021">
    <property type="protein sequence ID" value="MBO3272961.1"/>
    <property type="molecule type" value="Genomic_DNA"/>
</dbReference>
<name>A0ABS3TH23_9BACT</name>
<sequence length="57" mass="6655">MRKFLIILALAIFLYSPYGPSWGRFVVNAAVVLSIFSFYGKSLPTRPHHYDEEEEYN</sequence>
<reference evidence="1 2" key="1">
    <citation type="submission" date="2021-03" db="EMBL/GenBank/DDBJ databases">
        <authorList>
            <person name="Kim M.K."/>
        </authorList>
    </citation>
    <scope>NUCLEOTIDE SEQUENCE [LARGE SCALE GENOMIC DNA]</scope>
    <source>
        <strain evidence="1 2">BT507</strain>
    </source>
</reference>
<gene>
    <name evidence="1" type="ORF">J4D97_20090</name>
</gene>
<dbReference type="Proteomes" id="UP000670527">
    <property type="component" value="Unassembled WGS sequence"/>
</dbReference>
<protein>
    <submittedName>
        <fullName evidence="1">Uncharacterized protein</fullName>
    </submittedName>
</protein>
<proteinExistence type="predicted"/>
<accession>A0ABS3TH23</accession>
<evidence type="ECO:0000313" key="1">
    <source>
        <dbReference type="EMBL" id="MBO3272961.1"/>
    </source>
</evidence>
<organism evidence="1 2">
    <name type="scientific">Hymenobacter defluvii</name>
    <dbReference type="NCBI Taxonomy" id="2054411"/>
    <lineage>
        <taxon>Bacteria</taxon>
        <taxon>Pseudomonadati</taxon>
        <taxon>Bacteroidota</taxon>
        <taxon>Cytophagia</taxon>
        <taxon>Cytophagales</taxon>
        <taxon>Hymenobacteraceae</taxon>
        <taxon>Hymenobacter</taxon>
    </lineage>
</organism>
<comment type="caution">
    <text evidence="1">The sequence shown here is derived from an EMBL/GenBank/DDBJ whole genome shotgun (WGS) entry which is preliminary data.</text>
</comment>